<keyword evidence="2" id="KW-1185">Reference proteome</keyword>
<dbReference type="Proteomes" id="UP001322664">
    <property type="component" value="Chromosome"/>
</dbReference>
<sequence length="231" mass="26314">MAVSTGFYKKIKAWVTEGDARLAFRPFQVDGNPYKSAIFVVGAFAAPKIDSNTTDEGVYIDALVNGLLFDEMYGYEMKQKSREYLGTTYFIEWLAQQVNEQAVATYVNTLQVQNAQELKQAQKESPALYKRGQAIFQEVLEEFQPQWMILHGTEAVQQFRASFAEQLTDHYSQISKVQELEELGAFAELRYKNGNTVKVLACRSMSYYGKEGKAFQAFKEQLQTTIKLANK</sequence>
<name>A0ABZ0RZW7_9BACI</name>
<gene>
    <name evidence="1" type="ORF">R6U77_03500</name>
</gene>
<evidence type="ECO:0000313" key="2">
    <source>
        <dbReference type="Proteomes" id="UP001322664"/>
    </source>
</evidence>
<accession>A0ABZ0RZW7</accession>
<dbReference type="EMBL" id="CP137624">
    <property type="protein sequence ID" value="WPK12781.1"/>
    <property type="molecule type" value="Genomic_DNA"/>
</dbReference>
<dbReference type="RefSeq" id="WP_319837459.1">
    <property type="nucleotide sequence ID" value="NZ_CP137624.1"/>
</dbReference>
<reference evidence="1 2" key="1">
    <citation type="submission" date="2023-09" db="EMBL/GenBank/DDBJ databases">
        <authorList>
            <person name="Page C.A."/>
            <person name="Perez-Diaz I.M."/>
        </authorList>
    </citation>
    <scope>NUCLEOTIDE SEQUENCE [LARGE SCALE GENOMIC DNA]</scope>
    <source>
        <strain evidence="1 2">Ll15</strain>
    </source>
</reference>
<proteinExistence type="predicted"/>
<organism evidence="1 2">
    <name type="scientific">Lysinibacillus louembei</name>
    <dbReference type="NCBI Taxonomy" id="1470088"/>
    <lineage>
        <taxon>Bacteria</taxon>
        <taxon>Bacillati</taxon>
        <taxon>Bacillota</taxon>
        <taxon>Bacilli</taxon>
        <taxon>Bacillales</taxon>
        <taxon>Bacillaceae</taxon>
        <taxon>Lysinibacillus</taxon>
    </lineage>
</organism>
<protein>
    <submittedName>
        <fullName evidence="1">RNA 2'-phosphotransferase</fullName>
    </submittedName>
</protein>
<evidence type="ECO:0000313" key="1">
    <source>
        <dbReference type="EMBL" id="WPK12781.1"/>
    </source>
</evidence>